<gene>
    <name evidence="3" type="ORF">ATZ36_11470</name>
</gene>
<keyword evidence="2" id="KW-0732">Signal</keyword>
<reference evidence="3 4" key="1">
    <citation type="submission" date="2015-11" db="EMBL/GenBank/DDBJ databases">
        <title>Evidence for parallel genomic evolution in an endosymbiosis of termite gut flagellates.</title>
        <authorList>
            <person name="Zheng H."/>
        </authorList>
    </citation>
    <scope>NUCLEOTIDE SEQUENCE [LARGE SCALE GENOMIC DNA]</scope>
    <source>
        <strain evidence="3 4">CET450</strain>
    </source>
</reference>
<dbReference type="Proteomes" id="UP000095237">
    <property type="component" value="Unassembled WGS sequence"/>
</dbReference>
<name>A0A1E5IGH6_ENDTX</name>
<feature type="transmembrane region" description="Helical" evidence="1">
    <location>
        <begin position="48"/>
        <end position="72"/>
    </location>
</feature>
<proteinExistence type="predicted"/>
<dbReference type="AlphaFoldDB" id="A0A1E5IGH6"/>
<sequence length="82" mass="8892">MRKYLFIITAAFSLSLSIPSIAFSNNLTGITGTDFLKLGAEAKELDMGNAVTSIAVHCAGMIYWNPMAIAALRRKEVSLMHS</sequence>
<organism evidence="3 4">
    <name type="scientific">Endomicrobium trichonymphae</name>
    <dbReference type="NCBI Taxonomy" id="1408204"/>
    <lineage>
        <taxon>Bacteria</taxon>
        <taxon>Pseudomonadati</taxon>
        <taxon>Elusimicrobiota</taxon>
        <taxon>Endomicrobiia</taxon>
        <taxon>Endomicrobiales</taxon>
        <taxon>Endomicrobiaceae</taxon>
        <taxon>Candidatus Endomicrobiellum</taxon>
    </lineage>
</organism>
<protein>
    <submittedName>
        <fullName evidence="3">Uncharacterized protein</fullName>
    </submittedName>
</protein>
<feature type="chain" id="PRO_5009178862" evidence="2">
    <location>
        <begin position="23"/>
        <end position="82"/>
    </location>
</feature>
<keyword evidence="4" id="KW-1185">Reference proteome</keyword>
<evidence type="ECO:0000313" key="3">
    <source>
        <dbReference type="EMBL" id="OEG69108.1"/>
    </source>
</evidence>
<comment type="caution">
    <text evidence="3">The sequence shown here is derived from an EMBL/GenBank/DDBJ whole genome shotgun (WGS) entry which is preliminary data.</text>
</comment>
<evidence type="ECO:0000256" key="2">
    <source>
        <dbReference type="SAM" id="SignalP"/>
    </source>
</evidence>
<dbReference type="EMBL" id="LNVX01000851">
    <property type="protein sequence ID" value="OEG69108.1"/>
    <property type="molecule type" value="Genomic_DNA"/>
</dbReference>
<evidence type="ECO:0000256" key="1">
    <source>
        <dbReference type="SAM" id="Phobius"/>
    </source>
</evidence>
<feature type="signal peptide" evidence="2">
    <location>
        <begin position="1"/>
        <end position="22"/>
    </location>
</feature>
<keyword evidence="1" id="KW-0472">Membrane</keyword>
<keyword evidence="1" id="KW-0812">Transmembrane</keyword>
<evidence type="ECO:0000313" key="4">
    <source>
        <dbReference type="Proteomes" id="UP000095237"/>
    </source>
</evidence>
<keyword evidence="1" id="KW-1133">Transmembrane helix</keyword>
<accession>A0A1E5IGH6</accession>